<sequence length="52" mass="6051">MSVGDELTYNGNKYRVIYVYSNGDCEIIPLELDIDNLKFTVIRPRFINEPVL</sequence>
<dbReference type="Proteomes" id="UP000448867">
    <property type="component" value="Unassembled WGS sequence"/>
</dbReference>
<organism evidence="1 2">
    <name type="scientific">Metabacillus lacus</name>
    <dbReference type="NCBI Taxonomy" id="1983721"/>
    <lineage>
        <taxon>Bacteria</taxon>
        <taxon>Bacillati</taxon>
        <taxon>Bacillota</taxon>
        <taxon>Bacilli</taxon>
        <taxon>Bacillales</taxon>
        <taxon>Bacillaceae</taxon>
        <taxon>Metabacillus</taxon>
    </lineage>
</organism>
<dbReference type="OrthoDB" id="2932270at2"/>
<protein>
    <submittedName>
        <fullName evidence="1">Uncharacterized protein</fullName>
    </submittedName>
</protein>
<proteinExistence type="predicted"/>
<comment type="caution">
    <text evidence="1">The sequence shown here is derived from an EMBL/GenBank/DDBJ whole genome shotgun (WGS) entry which is preliminary data.</text>
</comment>
<dbReference type="RefSeq" id="WP_154309498.1">
    <property type="nucleotide sequence ID" value="NZ_WKKI01000057.1"/>
</dbReference>
<name>A0A7X2J221_9BACI</name>
<dbReference type="EMBL" id="WKKI01000057">
    <property type="protein sequence ID" value="MRX74043.1"/>
    <property type="molecule type" value="Genomic_DNA"/>
</dbReference>
<accession>A0A7X2J221</accession>
<gene>
    <name evidence="1" type="ORF">GJU40_18125</name>
</gene>
<keyword evidence="2" id="KW-1185">Reference proteome</keyword>
<evidence type="ECO:0000313" key="1">
    <source>
        <dbReference type="EMBL" id="MRX74043.1"/>
    </source>
</evidence>
<evidence type="ECO:0000313" key="2">
    <source>
        <dbReference type="Proteomes" id="UP000448867"/>
    </source>
</evidence>
<dbReference type="AlphaFoldDB" id="A0A7X2J221"/>
<reference evidence="1 2" key="1">
    <citation type="submission" date="2019-11" db="EMBL/GenBank/DDBJ databases">
        <title>Bacillus lacus genome.</title>
        <authorList>
            <person name="Allen C.J."/>
            <person name="Newman J.D."/>
        </authorList>
    </citation>
    <scope>NUCLEOTIDE SEQUENCE [LARGE SCALE GENOMIC DNA]</scope>
    <source>
        <strain evidence="1 2">KCTC 33946</strain>
    </source>
</reference>